<name>F8P874_SERL9</name>
<feature type="compositionally biased region" description="Basic and acidic residues" evidence="1">
    <location>
        <begin position="97"/>
        <end position="123"/>
    </location>
</feature>
<sequence length="205" mass="22223">MGIYQSIYCNGSSWMDPPQNLICQQHYQKEYARKGWPFYEPMLQILGLHAKDSHAFQGTTAPIDPAFAKLSMAERRGADEGDYGEEEEKKEDEEGNQEDKQAGGSIDVKDGTDYQMDVDKDGAESPSHSEVMVILQPGATTSQSPSKAGSASKHKCSALDGKHAELFVADSCTTSHGSGVQALTGLSTQAGGSWEQLFTSCQPYC</sequence>
<evidence type="ECO:0000256" key="1">
    <source>
        <dbReference type="SAM" id="MobiDB-lite"/>
    </source>
</evidence>
<dbReference type="GeneID" id="18812905"/>
<reference evidence="2" key="1">
    <citation type="submission" date="2011-04" db="EMBL/GenBank/DDBJ databases">
        <title>Evolution of plant cell wall degrading machinery underlies the functional diversity of forest fungi.</title>
        <authorList>
            <consortium name="US DOE Joint Genome Institute (JGI-PGF)"/>
            <person name="Eastwood D.C."/>
            <person name="Floudas D."/>
            <person name="Binder M."/>
            <person name="Majcherczyk A."/>
            <person name="Schneider P."/>
            <person name="Aerts A."/>
            <person name="Asiegbu F.O."/>
            <person name="Baker S.E."/>
            <person name="Barry K."/>
            <person name="Bendiksby M."/>
            <person name="Blumentritt M."/>
            <person name="Coutinho P.M."/>
            <person name="Cullen D."/>
            <person name="Cullen D."/>
            <person name="Gathman A."/>
            <person name="Goodell B."/>
            <person name="Henrissat B."/>
            <person name="Ihrmark K."/>
            <person name="Kauserud H."/>
            <person name="Kohler A."/>
            <person name="LaButti K."/>
            <person name="Lapidus A."/>
            <person name="Lavin J.L."/>
            <person name="Lee Y.-H."/>
            <person name="Lindquist E."/>
            <person name="Lilly W."/>
            <person name="Lucas S."/>
            <person name="Morin E."/>
            <person name="Murat C."/>
            <person name="Oguiza J.A."/>
            <person name="Park J."/>
            <person name="Pisabarro A.G."/>
            <person name="Riley R."/>
            <person name="Rosling A."/>
            <person name="Salamov A."/>
            <person name="Schmidt O."/>
            <person name="Schmutz J."/>
            <person name="Skrede I."/>
            <person name="Stenlid J."/>
            <person name="Wiebenga A."/>
            <person name="Xie X."/>
            <person name="Kues U."/>
            <person name="Hibbett D.S."/>
            <person name="Hoffmeister D."/>
            <person name="Hogberg N."/>
            <person name="Martin F."/>
            <person name="Grigoriev I.V."/>
            <person name="Watkinson S.C."/>
        </authorList>
    </citation>
    <scope>NUCLEOTIDE SEQUENCE</scope>
    <source>
        <strain evidence="2">S7.9</strain>
    </source>
</reference>
<protein>
    <submittedName>
        <fullName evidence="2">Uncharacterized protein</fullName>
    </submittedName>
</protein>
<feature type="region of interest" description="Disordered" evidence="1">
    <location>
        <begin position="74"/>
        <end position="128"/>
    </location>
</feature>
<dbReference type="RefSeq" id="XP_007322597.1">
    <property type="nucleotide sequence ID" value="XM_007322535.1"/>
</dbReference>
<dbReference type="KEGG" id="sla:SERLADRAFT_410954"/>
<proteinExistence type="predicted"/>
<gene>
    <name evidence="2" type="ORF">SERLADRAFT_410954</name>
</gene>
<feature type="compositionally biased region" description="Acidic residues" evidence="1">
    <location>
        <begin position="80"/>
        <end position="96"/>
    </location>
</feature>
<dbReference type="AlphaFoldDB" id="F8P874"/>
<dbReference type="HOGENOM" id="CLU_1409585_0_0_1"/>
<organism>
    <name type="scientific">Serpula lacrymans var. lacrymans (strain S7.9)</name>
    <name type="common">Dry rot fungus</name>
    <dbReference type="NCBI Taxonomy" id="578457"/>
    <lineage>
        <taxon>Eukaryota</taxon>
        <taxon>Fungi</taxon>
        <taxon>Dikarya</taxon>
        <taxon>Basidiomycota</taxon>
        <taxon>Agaricomycotina</taxon>
        <taxon>Agaricomycetes</taxon>
        <taxon>Agaricomycetidae</taxon>
        <taxon>Boletales</taxon>
        <taxon>Coniophorineae</taxon>
        <taxon>Serpulaceae</taxon>
        <taxon>Serpula</taxon>
    </lineage>
</organism>
<evidence type="ECO:0000313" key="2">
    <source>
        <dbReference type="EMBL" id="EGO20631.1"/>
    </source>
</evidence>
<accession>F8P874</accession>
<dbReference type="EMBL" id="GL945440">
    <property type="protein sequence ID" value="EGO20631.1"/>
    <property type="molecule type" value="Genomic_DNA"/>
</dbReference>
<dbReference type="Proteomes" id="UP000008064">
    <property type="component" value="Unassembled WGS sequence"/>
</dbReference>